<comment type="caution">
    <text evidence="4">The sequence shown here is derived from an EMBL/GenBank/DDBJ whole genome shotgun (WGS) entry which is preliminary data.</text>
</comment>
<protein>
    <submittedName>
        <fullName evidence="4">2-alkenal reductase (NADP(+)-dependent)-like</fullName>
    </submittedName>
</protein>
<dbReference type="SMART" id="SM00829">
    <property type="entry name" value="PKS_ER"/>
    <property type="match status" value="1"/>
</dbReference>
<dbReference type="Gene3D" id="3.40.50.720">
    <property type="entry name" value="NAD(P)-binding Rossmann-like Domain"/>
    <property type="match status" value="1"/>
</dbReference>
<reference evidence="4" key="2">
    <citation type="submission" date="2023-04" db="EMBL/GenBank/DDBJ databases">
        <authorList>
            <person name="Bruccoleri R.E."/>
            <person name="Oakeley E.J."/>
            <person name="Faust A.-M."/>
            <person name="Dessus-Babus S."/>
            <person name="Altorfer M."/>
            <person name="Burckhardt D."/>
            <person name="Oertli M."/>
            <person name="Naumann U."/>
            <person name="Petersen F."/>
            <person name="Wong J."/>
        </authorList>
    </citation>
    <scope>NUCLEOTIDE SEQUENCE</scope>
    <source>
        <strain evidence="4">GSM-AAB239-AS_SAM_17_03QT</strain>
        <tissue evidence="4">Leaf</tissue>
    </source>
</reference>
<gene>
    <name evidence="4" type="ORF">M6B38_154630</name>
</gene>
<keyword evidence="5" id="KW-1185">Reference proteome</keyword>
<dbReference type="SUPFAM" id="SSF50129">
    <property type="entry name" value="GroES-like"/>
    <property type="match status" value="1"/>
</dbReference>
<dbReference type="InterPro" id="IPR045010">
    <property type="entry name" value="MDR_fam"/>
</dbReference>
<evidence type="ECO:0000259" key="3">
    <source>
        <dbReference type="SMART" id="SM00829"/>
    </source>
</evidence>
<proteinExistence type="predicted"/>
<evidence type="ECO:0000313" key="4">
    <source>
        <dbReference type="EMBL" id="KAJ6811270.1"/>
    </source>
</evidence>
<sequence>MEVENKYVTIKDHIDGHPSESNFELRSAPLSLSIEEGTADIIVKNIYLSIDPYQLNRMKRCSPSQNSVKGAAQLVPGKEIDAIGIGRVVASGNDEFKKDDMVYGQLAWQEYTVVHLGTVLTKIDKPEFPLSYYLGPLGTSGFTAYAGLYDICKVKNGEKVFVSTASGSVGNLVGQFAKLSGCYVVGSTGSKSKVDMLKEKLGFDEAFNYKEEPDLNSALRRYFPEGIDVYFDNVGAEMLEAAVANMNPFGRVAACGAISEYTEKGRRAAALNMMDVIYKRINIRGYLVSDYFGGHLQDEFLSATADHVRHGRIHVLEDVSRGVESIPSAFAGLFRGDNVGKKLVQVAEF</sequence>
<dbReference type="EMBL" id="JANAVB010031818">
    <property type="protein sequence ID" value="KAJ6811270.1"/>
    <property type="molecule type" value="Genomic_DNA"/>
</dbReference>
<dbReference type="AlphaFoldDB" id="A0AAX6F483"/>
<dbReference type="InterPro" id="IPR013149">
    <property type="entry name" value="ADH-like_C"/>
</dbReference>
<dbReference type="Gene3D" id="3.90.180.10">
    <property type="entry name" value="Medium-chain alcohol dehydrogenases, catalytic domain"/>
    <property type="match status" value="1"/>
</dbReference>
<keyword evidence="2" id="KW-0560">Oxidoreductase</keyword>
<feature type="domain" description="Enoyl reductase (ER)" evidence="3">
    <location>
        <begin position="48"/>
        <end position="344"/>
    </location>
</feature>
<reference evidence="4" key="1">
    <citation type="journal article" date="2023" name="GigaByte">
        <title>Genome assembly of the bearded iris, Iris pallida Lam.</title>
        <authorList>
            <person name="Bruccoleri R.E."/>
            <person name="Oakeley E.J."/>
            <person name="Faust A.M.E."/>
            <person name="Altorfer M."/>
            <person name="Dessus-Babus S."/>
            <person name="Burckhardt D."/>
            <person name="Oertli M."/>
            <person name="Naumann U."/>
            <person name="Petersen F."/>
            <person name="Wong J."/>
        </authorList>
    </citation>
    <scope>NUCLEOTIDE SEQUENCE</scope>
    <source>
        <strain evidence="4">GSM-AAB239-AS_SAM_17_03QT</strain>
    </source>
</reference>
<dbReference type="InterPro" id="IPR041694">
    <property type="entry name" value="ADH_N_2"/>
</dbReference>
<dbReference type="Pfam" id="PF16884">
    <property type="entry name" value="ADH_N_2"/>
    <property type="match status" value="1"/>
</dbReference>
<dbReference type="InterPro" id="IPR011032">
    <property type="entry name" value="GroES-like_sf"/>
</dbReference>
<comment type="subunit">
    <text evidence="1">Homodimer.</text>
</comment>
<dbReference type="GO" id="GO:0016628">
    <property type="term" value="F:oxidoreductase activity, acting on the CH-CH group of donors, NAD or NADP as acceptor"/>
    <property type="evidence" value="ECO:0007669"/>
    <property type="project" value="InterPro"/>
</dbReference>
<dbReference type="SUPFAM" id="SSF51735">
    <property type="entry name" value="NAD(P)-binding Rossmann-fold domains"/>
    <property type="match status" value="1"/>
</dbReference>
<evidence type="ECO:0000313" key="5">
    <source>
        <dbReference type="Proteomes" id="UP001140949"/>
    </source>
</evidence>
<dbReference type="FunFam" id="3.40.50.720:FF:000121">
    <property type="entry name" value="Prostaglandin reductase 2"/>
    <property type="match status" value="1"/>
</dbReference>
<dbReference type="PANTHER" id="PTHR43205">
    <property type="entry name" value="PROSTAGLANDIN REDUCTASE"/>
    <property type="match status" value="1"/>
</dbReference>
<dbReference type="Pfam" id="PF00107">
    <property type="entry name" value="ADH_zinc_N"/>
    <property type="match status" value="1"/>
</dbReference>
<dbReference type="InterPro" id="IPR036291">
    <property type="entry name" value="NAD(P)-bd_dom_sf"/>
</dbReference>
<organism evidence="4 5">
    <name type="scientific">Iris pallida</name>
    <name type="common">Sweet iris</name>
    <dbReference type="NCBI Taxonomy" id="29817"/>
    <lineage>
        <taxon>Eukaryota</taxon>
        <taxon>Viridiplantae</taxon>
        <taxon>Streptophyta</taxon>
        <taxon>Embryophyta</taxon>
        <taxon>Tracheophyta</taxon>
        <taxon>Spermatophyta</taxon>
        <taxon>Magnoliopsida</taxon>
        <taxon>Liliopsida</taxon>
        <taxon>Asparagales</taxon>
        <taxon>Iridaceae</taxon>
        <taxon>Iridoideae</taxon>
        <taxon>Irideae</taxon>
        <taxon>Iris</taxon>
    </lineage>
</organism>
<evidence type="ECO:0000256" key="1">
    <source>
        <dbReference type="ARBA" id="ARBA00011738"/>
    </source>
</evidence>
<evidence type="ECO:0000256" key="2">
    <source>
        <dbReference type="ARBA" id="ARBA00023002"/>
    </source>
</evidence>
<accession>A0AAX6F483</accession>
<name>A0AAX6F483_IRIPA</name>
<dbReference type="InterPro" id="IPR020843">
    <property type="entry name" value="ER"/>
</dbReference>
<dbReference type="Proteomes" id="UP001140949">
    <property type="component" value="Unassembled WGS sequence"/>
</dbReference>
<dbReference type="PANTHER" id="PTHR43205:SF12">
    <property type="entry name" value="OS06G0602900 PROTEIN"/>
    <property type="match status" value="1"/>
</dbReference>